<protein>
    <submittedName>
        <fullName evidence="1">Uncharacterized protein</fullName>
    </submittedName>
</protein>
<accession>A0ABU7UKE1</accession>
<name>A0ABU7UKE1_9CLOT</name>
<gene>
    <name evidence="1" type="ORF">SJI18_06025</name>
</gene>
<dbReference type="RefSeq" id="WP_216249722.1">
    <property type="nucleotide sequence ID" value="NZ_JAZHFS010000004.1"/>
</dbReference>
<proteinExistence type="predicted"/>
<sequence length="72" mass="8191">MENTDEAFEFYNAGAEKSRLERGLGVYSSWLSEMNNEVHLLELVSSAVEYVIKNQSQDNTFIAEVCDARNIN</sequence>
<dbReference type="EMBL" id="JAZHFS010000004">
    <property type="protein sequence ID" value="MEF2111868.1"/>
    <property type="molecule type" value="Genomic_DNA"/>
</dbReference>
<organism evidence="1 2">
    <name type="scientific">Clostridium frigoriphilum</name>
    <dbReference type="NCBI Taxonomy" id="443253"/>
    <lineage>
        <taxon>Bacteria</taxon>
        <taxon>Bacillati</taxon>
        <taxon>Bacillota</taxon>
        <taxon>Clostridia</taxon>
        <taxon>Eubacteriales</taxon>
        <taxon>Clostridiaceae</taxon>
        <taxon>Clostridium</taxon>
    </lineage>
</organism>
<reference evidence="1 2" key="1">
    <citation type="submission" date="2023-11" db="EMBL/GenBank/DDBJ databases">
        <title>Draft genome sequence of a psychrophilic Clostridium strain from permafrost water brine.</title>
        <authorList>
            <person name="Shcherbakova V.A."/>
            <person name="Trubitsyn V.E."/>
            <person name="Zakharyuk A.G."/>
        </authorList>
    </citation>
    <scope>NUCLEOTIDE SEQUENCE [LARGE SCALE GENOMIC DNA]</scope>
    <source>
        <strain evidence="1 2">14F</strain>
    </source>
</reference>
<dbReference type="Proteomes" id="UP001498469">
    <property type="component" value="Unassembled WGS sequence"/>
</dbReference>
<evidence type="ECO:0000313" key="2">
    <source>
        <dbReference type="Proteomes" id="UP001498469"/>
    </source>
</evidence>
<comment type="caution">
    <text evidence="1">The sequence shown here is derived from an EMBL/GenBank/DDBJ whole genome shotgun (WGS) entry which is preliminary data.</text>
</comment>
<evidence type="ECO:0000313" key="1">
    <source>
        <dbReference type="EMBL" id="MEF2111868.1"/>
    </source>
</evidence>
<keyword evidence="2" id="KW-1185">Reference proteome</keyword>